<keyword evidence="7" id="KW-1185">Reference proteome</keyword>
<dbReference type="PANTHER" id="PTHR12988:SF6">
    <property type="entry name" value="SPHINGOMYELIN PHOSPHODIESTERASE 4"/>
    <property type="match status" value="1"/>
</dbReference>
<organism evidence="6 7">
    <name type="scientific">Rhizopus stolonifer</name>
    <name type="common">Rhizopus nigricans</name>
    <dbReference type="NCBI Taxonomy" id="4846"/>
    <lineage>
        <taxon>Eukaryota</taxon>
        <taxon>Fungi</taxon>
        <taxon>Fungi incertae sedis</taxon>
        <taxon>Mucoromycota</taxon>
        <taxon>Mucoromycotina</taxon>
        <taxon>Mucoromycetes</taxon>
        <taxon>Mucorales</taxon>
        <taxon>Mucorineae</taxon>
        <taxon>Rhizopodaceae</taxon>
        <taxon>Rhizopus</taxon>
    </lineage>
</organism>
<dbReference type="STRING" id="4846.A0A367KPZ5"/>
<sequence>LFMENNKVFQDRNVIGICEYITSYCELYINATNKISSYSARPLYTFLPTLLVYIFGAPNTRGWIQTDIPAPQEQAIKSLLSVNGSFIQALKKLSFHSEYSYDLVTDSLPADVKKVLSAGAIQLLPRVYSNCSYVNIASQSNTIDLRAAATRQSTLLPSNAGGERVIRLNMIQLYLFYFLHVPTWPPLAQPTLPQPPTPSNPGLHATPRIPSLYNNTNTTVSTTTSTSIQYQILGNVRSITLSVYGAIFEEYAAYFMPLTSNATFPKFVNTFFLDACVELWIRTPWVAPNQKLSTEFMQFITAFVKYITRHDLRQCMHGSNPVLTEVYQTVKNELYMLISRLALNWSHHDDYIAVVELWAIWSAPWKLGEQPTSAEKVHYAPIAQGWVPWMLENLPFYVLLVDIFLQRTSTFMYKDAMPQPSTSMISTTTSYGDQTTIRGNLRILYRIINVLKAENLVDFLACAEQGLKAIRPGVALSVAVNSISDPFKYISNLCYGTEQMDFLVLDKFKIAFHLLGQIEGEVWRPRGLYSNDIEPRSEALLKTLSMLHNAIMARIDSNSNKASSQLVQLREAYELIHTIFKVTDMDGIFTDVSGSSKIQATQKPPLEMYKPKLAQGSKEGFLTPEEKKAVIEGKMFCSYDNIHAMGIRAKTFVRSYEFKWMVQWTLENDPKLNCYYNYYCPANWRPKFFPKELTFRPWARRSTLIYTVLLTLLLIYTFFKMICKLLF</sequence>
<dbReference type="PANTHER" id="PTHR12988">
    <property type="entry name" value="SPHINGOMYELIN PHOSPHODIESTERASE 4"/>
    <property type="match status" value="1"/>
</dbReference>
<reference evidence="6 7" key="1">
    <citation type="journal article" date="2018" name="G3 (Bethesda)">
        <title>Phylogenetic and Phylogenomic Definition of Rhizopus Species.</title>
        <authorList>
            <person name="Gryganskyi A.P."/>
            <person name="Golan J."/>
            <person name="Dolatabadi S."/>
            <person name="Mondo S."/>
            <person name="Robb S."/>
            <person name="Idnurm A."/>
            <person name="Muszewska A."/>
            <person name="Steczkiewicz K."/>
            <person name="Masonjones S."/>
            <person name="Liao H.L."/>
            <person name="Gajdeczka M.T."/>
            <person name="Anike F."/>
            <person name="Vuek A."/>
            <person name="Anishchenko I.M."/>
            <person name="Voigt K."/>
            <person name="de Hoog G.S."/>
            <person name="Smith M.E."/>
            <person name="Heitman J."/>
            <person name="Vilgalys R."/>
            <person name="Stajich J.E."/>
        </authorList>
    </citation>
    <scope>NUCLEOTIDE SEQUENCE [LARGE SCALE GENOMIC DNA]</scope>
    <source>
        <strain evidence="6 7">LSU 92-RS-03</strain>
    </source>
</reference>
<dbReference type="GO" id="GO:0046475">
    <property type="term" value="P:glycerophospholipid catabolic process"/>
    <property type="evidence" value="ECO:0007669"/>
    <property type="project" value="TreeGrafter"/>
</dbReference>
<proteinExistence type="predicted"/>
<evidence type="ECO:0008006" key="8">
    <source>
        <dbReference type="Google" id="ProtNLM"/>
    </source>
</evidence>
<evidence type="ECO:0000256" key="2">
    <source>
        <dbReference type="ARBA" id="ARBA00022692"/>
    </source>
</evidence>
<feature type="non-terminal residue" evidence="6">
    <location>
        <position position="1"/>
    </location>
</feature>
<evidence type="ECO:0000256" key="1">
    <source>
        <dbReference type="ARBA" id="ARBA00004167"/>
    </source>
</evidence>
<accession>A0A367KPZ5</accession>
<dbReference type="AlphaFoldDB" id="A0A367KPZ5"/>
<dbReference type="GO" id="GO:0050290">
    <property type="term" value="F:sphingomyelin phosphodiesterase D activity"/>
    <property type="evidence" value="ECO:0007669"/>
    <property type="project" value="InterPro"/>
</dbReference>
<evidence type="ECO:0000313" key="7">
    <source>
        <dbReference type="Proteomes" id="UP000253551"/>
    </source>
</evidence>
<dbReference type="GO" id="GO:0046513">
    <property type="term" value="P:ceramide biosynthetic process"/>
    <property type="evidence" value="ECO:0007669"/>
    <property type="project" value="TreeGrafter"/>
</dbReference>
<keyword evidence="3 5" id="KW-1133">Transmembrane helix</keyword>
<dbReference type="InterPro" id="IPR024129">
    <property type="entry name" value="Sphingomy_SMPD4"/>
</dbReference>
<comment type="subcellular location">
    <subcellularLocation>
        <location evidence="1">Membrane</location>
        <topology evidence="1">Single-pass membrane protein</topology>
    </subcellularLocation>
</comment>
<dbReference type="OrthoDB" id="10251508at2759"/>
<evidence type="ECO:0000256" key="4">
    <source>
        <dbReference type="ARBA" id="ARBA00023136"/>
    </source>
</evidence>
<keyword evidence="2 5" id="KW-0812">Transmembrane</keyword>
<gene>
    <name evidence="6" type="ORF">CU098_003276</name>
</gene>
<feature type="transmembrane region" description="Helical" evidence="5">
    <location>
        <begin position="704"/>
        <end position="723"/>
    </location>
</feature>
<evidence type="ECO:0000256" key="3">
    <source>
        <dbReference type="ARBA" id="ARBA00022989"/>
    </source>
</evidence>
<evidence type="ECO:0000256" key="5">
    <source>
        <dbReference type="SAM" id="Phobius"/>
    </source>
</evidence>
<dbReference type="EMBL" id="PJQM01000842">
    <property type="protein sequence ID" value="RCI03932.1"/>
    <property type="molecule type" value="Genomic_DNA"/>
</dbReference>
<keyword evidence="4 5" id="KW-0472">Membrane</keyword>
<evidence type="ECO:0000313" key="6">
    <source>
        <dbReference type="EMBL" id="RCI03932.1"/>
    </source>
</evidence>
<dbReference type="GO" id="GO:0006685">
    <property type="term" value="P:sphingomyelin catabolic process"/>
    <property type="evidence" value="ECO:0007669"/>
    <property type="project" value="TreeGrafter"/>
</dbReference>
<dbReference type="Proteomes" id="UP000253551">
    <property type="component" value="Unassembled WGS sequence"/>
</dbReference>
<name>A0A367KPZ5_RHIST</name>
<protein>
    <recommendedName>
        <fullName evidence="8">Sphingomyelin phosphodiesterase 4</fullName>
    </recommendedName>
</protein>
<comment type="caution">
    <text evidence="6">The sequence shown here is derived from an EMBL/GenBank/DDBJ whole genome shotgun (WGS) entry which is preliminary data.</text>
</comment>
<dbReference type="GO" id="GO:0016020">
    <property type="term" value="C:membrane"/>
    <property type="evidence" value="ECO:0007669"/>
    <property type="project" value="UniProtKB-SubCell"/>
</dbReference>